<comment type="caution">
    <text evidence="1">The sequence shown here is derived from an EMBL/GenBank/DDBJ whole genome shotgun (WGS) entry which is preliminary data.</text>
</comment>
<reference evidence="1 2" key="1">
    <citation type="submission" date="2021-01" db="EMBL/GenBank/DDBJ databases">
        <title>Genomic Encyclopedia of Type Strains, Phase IV (KMG-IV): sequencing the most valuable type-strain genomes for metagenomic binning, comparative biology and taxonomic classification.</title>
        <authorList>
            <person name="Goeker M."/>
        </authorList>
    </citation>
    <scope>NUCLEOTIDE SEQUENCE [LARGE SCALE GENOMIC DNA]</scope>
    <source>
        <strain evidence="1 2">DSM 105482</strain>
    </source>
</reference>
<evidence type="ECO:0000313" key="2">
    <source>
        <dbReference type="Proteomes" id="UP000823486"/>
    </source>
</evidence>
<name>A0ABS2QC62_9BACI</name>
<organism evidence="1 2">
    <name type="scientific">Peribacillus deserti</name>
    <dbReference type="NCBI Taxonomy" id="673318"/>
    <lineage>
        <taxon>Bacteria</taxon>
        <taxon>Bacillati</taxon>
        <taxon>Bacillota</taxon>
        <taxon>Bacilli</taxon>
        <taxon>Bacillales</taxon>
        <taxon>Bacillaceae</taxon>
        <taxon>Peribacillus</taxon>
    </lineage>
</organism>
<protein>
    <submittedName>
        <fullName evidence="1">Uncharacterized protein</fullName>
    </submittedName>
</protein>
<evidence type="ECO:0000313" key="1">
    <source>
        <dbReference type="EMBL" id="MBM7690756.1"/>
    </source>
</evidence>
<dbReference type="Proteomes" id="UP000823486">
    <property type="component" value="Unassembled WGS sequence"/>
</dbReference>
<dbReference type="RefSeq" id="WP_204537443.1">
    <property type="nucleotide sequence ID" value="NZ_JAFBFI010000001.1"/>
</dbReference>
<keyword evidence="2" id="KW-1185">Reference proteome</keyword>
<accession>A0ABS2QC62</accession>
<gene>
    <name evidence="1" type="ORF">JOC77_000159</name>
</gene>
<proteinExistence type="predicted"/>
<sequence length="146" mass="15770">MNDEALTAQIYSGDSGTGWDLFSNPAGHWLTAAASIDFNTIPAADITSVSFELLKDRIVVAKWVNTSPAAFMSAYGISGTGIKTWEAYFPSTDVEGISGNVIPDDTTGTTITRPENFTSANYQLSTLDLKVTVETRTDVYVSNWTN</sequence>
<dbReference type="EMBL" id="JAFBFI010000001">
    <property type="protein sequence ID" value="MBM7690756.1"/>
    <property type="molecule type" value="Genomic_DNA"/>
</dbReference>